<evidence type="ECO:0000313" key="2">
    <source>
        <dbReference type="Proteomes" id="UP000051302"/>
    </source>
</evidence>
<organism evidence="1 2">
    <name type="scientific">Companilactobacillus nantensis DSM 16982</name>
    <dbReference type="NCBI Taxonomy" id="1423774"/>
    <lineage>
        <taxon>Bacteria</taxon>
        <taxon>Bacillati</taxon>
        <taxon>Bacillota</taxon>
        <taxon>Bacilli</taxon>
        <taxon>Lactobacillales</taxon>
        <taxon>Lactobacillaceae</taxon>
        <taxon>Companilactobacillus</taxon>
    </lineage>
</organism>
<name>A0A0R1WHQ2_9LACO</name>
<dbReference type="Proteomes" id="UP000051302">
    <property type="component" value="Unassembled WGS sequence"/>
</dbReference>
<comment type="caution">
    <text evidence="1">The sequence shown here is derived from an EMBL/GenBank/DDBJ whole genome shotgun (WGS) entry which is preliminary data.</text>
</comment>
<dbReference type="RefSeq" id="WP_057891937.1">
    <property type="nucleotide sequence ID" value="NZ_AZFV01000011.1"/>
</dbReference>
<protein>
    <submittedName>
        <fullName evidence="1">Uncharacterized protein</fullName>
    </submittedName>
</protein>
<dbReference type="AlphaFoldDB" id="A0A0R1WHQ2"/>
<dbReference type="STRING" id="1423774.FD31_GL000358"/>
<evidence type="ECO:0000313" key="1">
    <source>
        <dbReference type="EMBL" id="KRM17279.1"/>
    </source>
</evidence>
<accession>A0A0R1WHQ2</accession>
<sequence>MNYADVYQDFVEDIFEQHHRDIEETIAYISKNAVEINEWKPDFKQARRHLSPGEKNDIIWKIITPF</sequence>
<reference evidence="1 2" key="1">
    <citation type="journal article" date="2015" name="Genome Announc.">
        <title>Expanding the biotechnology potential of lactobacilli through comparative genomics of 213 strains and associated genera.</title>
        <authorList>
            <person name="Sun Z."/>
            <person name="Harris H.M."/>
            <person name="McCann A."/>
            <person name="Guo C."/>
            <person name="Argimon S."/>
            <person name="Zhang W."/>
            <person name="Yang X."/>
            <person name="Jeffery I.B."/>
            <person name="Cooney J.C."/>
            <person name="Kagawa T.F."/>
            <person name="Liu W."/>
            <person name="Song Y."/>
            <person name="Salvetti E."/>
            <person name="Wrobel A."/>
            <person name="Rasinkangas P."/>
            <person name="Parkhill J."/>
            <person name="Rea M.C."/>
            <person name="O'Sullivan O."/>
            <person name="Ritari J."/>
            <person name="Douillard F.P."/>
            <person name="Paul Ross R."/>
            <person name="Yang R."/>
            <person name="Briner A.E."/>
            <person name="Felis G.E."/>
            <person name="de Vos W.M."/>
            <person name="Barrangou R."/>
            <person name="Klaenhammer T.R."/>
            <person name="Caufield P.W."/>
            <person name="Cui Y."/>
            <person name="Zhang H."/>
            <person name="O'Toole P.W."/>
        </authorList>
    </citation>
    <scope>NUCLEOTIDE SEQUENCE [LARGE SCALE GENOMIC DNA]</scope>
    <source>
        <strain evidence="1 2">DSM 16982</strain>
    </source>
</reference>
<keyword evidence="2" id="KW-1185">Reference proteome</keyword>
<dbReference type="PATRIC" id="fig|1423774.3.peg.369"/>
<gene>
    <name evidence="1" type="ORF">FD31_GL000358</name>
</gene>
<proteinExistence type="predicted"/>
<dbReference type="EMBL" id="AZFV01000011">
    <property type="protein sequence ID" value="KRM17279.1"/>
    <property type="molecule type" value="Genomic_DNA"/>
</dbReference>